<dbReference type="PANTHER" id="PTHR43585">
    <property type="entry name" value="FUMIPYRROLE BIOSYNTHESIS PROTEIN C"/>
    <property type="match status" value="1"/>
</dbReference>
<accession>A0A117MRQ8</accession>
<keyword evidence="1" id="KW-0436">Ligase</keyword>
<dbReference type="PANTHER" id="PTHR43585:SF2">
    <property type="entry name" value="ATP-GRASP ENZYME FSQD"/>
    <property type="match status" value="1"/>
</dbReference>
<evidence type="ECO:0000256" key="3">
    <source>
        <dbReference type="ARBA" id="ARBA00022840"/>
    </source>
</evidence>
<dbReference type="GO" id="GO:0016874">
    <property type="term" value="F:ligase activity"/>
    <property type="evidence" value="ECO:0007669"/>
    <property type="project" value="UniProtKB-KW"/>
</dbReference>
<name>A0A117MRQ8_9ACTN</name>
<evidence type="ECO:0000256" key="1">
    <source>
        <dbReference type="ARBA" id="ARBA00022598"/>
    </source>
</evidence>
<evidence type="ECO:0000259" key="5">
    <source>
        <dbReference type="PROSITE" id="PS50975"/>
    </source>
</evidence>
<dbReference type="PROSITE" id="PS50975">
    <property type="entry name" value="ATP_GRASP"/>
    <property type="match status" value="1"/>
</dbReference>
<evidence type="ECO:0000256" key="2">
    <source>
        <dbReference type="ARBA" id="ARBA00022741"/>
    </source>
</evidence>
<dbReference type="InterPro" id="IPR052032">
    <property type="entry name" value="ATP-dep_AA_Ligase"/>
</dbReference>
<reference evidence="7" key="1">
    <citation type="submission" date="2015-10" db="EMBL/GenBank/DDBJ databases">
        <authorList>
            <person name="Ju K.-S."/>
            <person name="Doroghazi J.R."/>
            <person name="Metcalf W.W."/>
        </authorList>
    </citation>
    <scope>NUCLEOTIDE SEQUENCE [LARGE SCALE GENOMIC DNA]</scope>
    <source>
        <strain evidence="7">NRRL 3151</strain>
    </source>
</reference>
<dbReference type="Gene3D" id="3.40.50.20">
    <property type="match status" value="1"/>
</dbReference>
<comment type="caution">
    <text evidence="6">The sequence shown here is derived from an EMBL/GenBank/DDBJ whole genome shotgun (WGS) entry which is preliminary data.</text>
</comment>
<sequence>MTAPLRGPHGPRGSDAPRAFVLLGGLKVILRNWRYLHELEERGVVPLVVTSQQWRAECLRQMASATRPGSLIAEARFVSGIVGTEGGFTAGVVAAVMEWRERYDIVGVFAAGEMLVEQTGIVADMLGLPAPGLRATRVCRNKYLQRAYLAEWSPRAVIVPPGERDTLPYDDVTFPAVLKPSGRRESSGVRVVEDRAQLAELVSSDAYLPDETLLVEEQVRGQEYSVEALVQDGKIVFESVTHKRTNEESGAYFVELAHTVPAPPSPDNDRLLAANRDIIERLAVENAIVHTELRLPTGGSPVLKELAVRTPGDGLLPLYHLTTGRPMEPDILRIALGEPVTPPEPVRHARQVYVQTEHGVLRDVTVRHPQAPAVVWTANGEPWPEIGPGTPNEPAAVRAVLVLKPHGARIGPLTESGDRAVTFLIDAPSPAELDRLEAEMTAAIEVSITAD</sequence>
<proteinExistence type="predicted"/>
<organism evidence="6 7">
    <name type="scientific">Streptomyces regalis</name>
    <dbReference type="NCBI Taxonomy" id="68262"/>
    <lineage>
        <taxon>Bacteria</taxon>
        <taxon>Bacillati</taxon>
        <taxon>Actinomycetota</taxon>
        <taxon>Actinomycetes</taxon>
        <taxon>Kitasatosporales</taxon>
        <taxon>Streptomycetaceae</taxon>
        <taxon>Streptomyces</taxon>
    </lineage>
</organism>
<dbReference type="InterPro" id="IPR011761">
    <property type="entry name" value="ATP-grasp"/>
</dbReference>
<keyword evidence="3 4" id="KW-0067">ATP-binding</keyword>
<evidence type="ECO:0000256" key="4">
    <source>
        <dbReference type="PROSITE-ProRule" id="PRU00409"/>
    </source>
</evidence>
<dbReference type="GO" id="GO:0046872">
    <property type="term" value="F:metal ion binding"/>
    <property type="evidence" value="ECO:0007669"/>
    <property type="project" value="InterPro"/>
</dbReference>
<evidence type="ECO:0000313" key="6">
    <source>
        <dbReference type="EMBL" id="KUL32185.1"/>
    </source>
</evidence>
<protein>
    <recommendedName>
        <fullName evidence="5">ATP-grasp domain-containing protein</fullName>
    </recommendedName>
</protein>
<dbReference type="SUPFAM" id="SSF56059">
    <property type="entry name" value="Glutathione synthetase ATP-binding domain-like"/>
    <property type="match status" value="1"/>
</dbReference>
<feature type="domain" description="ATP-grasp" evidence="5">
    <location>
        <begin position="142"/>
        <end position="336"/>
    </location>
</feature>
<dbReference type="Pfam" id="PF13535">
    <property type="entry name" value="ATP-grasp_4"/>
    <property type="match status" value="1"/>
</dbReference>
<gene>
    <name evidence="6" type="ORF">ADL12_23645</name>
</gene>
<dbReference type="EMBL" id="LLZG01000231">
    <property type="protein sequence ID" value="KUL32185.1"/>
    <property type="molecule type" value="Genomic_DNA"/>
</dbReference>
<evidence type="ECO:0000313" key="7">
    <source>
        <dbReference type="Proteomes" id="UP000053923"/>
    </source>
</evidence>
<dbReference type="Gene3D" id="3.30.470.20">
    <property type="entry name" value="ATP-grasp fold, B domain"/>
    <property type="match status" value="1"/>
</dbReference>
<dbReference type="OrthoDB" id="24041at2"/>
<dbReference type="AlphaFoldDB" id="A0A117MRQ8"/>
<dbReference type="GO" id="GO:0005524">
    <property type="term" value="F:ATP binding"/>
    <property type="evidence" value="ECO:0007669"/>
    <property type="project" value="UniProtKB-UniRule"/>
</dbReference>
<keyword evidence="7" id="KW-1185">Reference proteome</keyword>
<dbReference type="Proteomes" id="UP000053923">
    <property type="component" value="Unassembled WGS sequence"/>
</dbReference>
<dbReference type="RefSeq" id="WP_062704856.1">
    <property type="nucleotide sequence ID" value="NZ_LLZG01000231.1"/>
</dbReference>
<keyword evidence="2 4" id="KW-0547">Nucleotide-binding</keyword>